<gene>
    <name evidence="1" type="ORF">TCM_042836</name>
</gene>
<dbReference type="InParanoid" id="A0A061FMG5"/>
<dbReference type="Proteomes" id="UP000026915">
    <property type="component" value="Chromosome 10"/>
</dbReference>
<sequence>MAGGAALPSLNNSKSFSNGVKFKSKHKTLLLFDFFTIGAIPTGSLDKLKGSCWWLFSLKPALCLLICPPKACPIANSSPQMEHSCVLGLAGGWFSMPPSPSVNLGFLWLARWPPRAWNEGNCRLHVLHSKTRLGILLSMTCSYLFPPPCERSIKQFARAKLFSTSDLSEKLLFMV</sequence>
<dbReference type="AlphaFoldDB" id="A0A061FMG5"/>
<proteinExistence type="predicted"/>
<dbReference type="Gramene" id="EOY18251">
    <property type="protein sequence ID" value="EOY18251"/>
    <property type="gene ID" value="TCM_042836"/>
</dbReference>
<reference evidence="1 2" key="1">
    <citation type="journal article" date="2013" name="Genome Biol.">
        <title>The genome sequence of the most widely cultivated cacao type and its use to identify candidate genes regulating pod color.</title>
        <authorList>
            <person name="Motamayor J.C."/>
            <person name="Mockaitis K."/>
            <person name="Schmutz J."/>
            <person name="Haiminen N."/>
            <person name="Iii D.L."/>
            <person name="Cornejo O."/>
            <person name="Findley S.D."/>
            <person name="Zheng P."/>
            <person name="Utro F."/>
            <person name="Royaert S."/>
            <person name="Saski C."/>
            <person name="Jenkins J."/>
            <person name="Podicheti R."/>
            <person name="Zhao M."/>
            <person name="Scheffler B.E."/>
            <person name="Stack J.C."/>
            <person name="Feltus F.A."/>
            <person name="Mustiga G.M."/>
            <person name="Amores F."/>
            <person name="Phillips W."/>
            <person name="Marelli J.P."/>
            <person name="May G.D."/>
            <person name="Shapiro H."/>
            <person name="Ma J."/>
            <person name="Bustamante C.D."/>
            <person name="Schnell R.J."/>
            <person name="Main D."/>
            <person name="Gilbert D."/>
            <person name="Parida L."/>
            <person name="Kuhn D.N."/>
        </authorList>
    </citation>
    <scope>NUCLEOTIDE SEQUENCE [LARGE SCALE GENOMIC DNA]</scope>
    <source>
        <strain evidence="2">cv. Matina 1-6</strain>
    </source>
</reference>
<organism evidence="1 2">
    <name type="scientific">Theobroma cacao</name>
    <name type="common">Cacao</name>
    <name type="synonym">Cocoa</name>
    <dbReference type="NCBI Taxonomy" id="3641"/>
    <lineage>
        <taxon>Eukaryota</taxon>
        <taxon>Viridiplantae</taxon>
        <taxon>Streptophyta</taxon>
        <taxon>Embryophyta</taxon>
        <taxon>Tracheophyta</taxon>
        <taxon>Spermatophyta</taxon>
        <taxon>Magnoliopsida</taxon>
        <taxon>eudicotyledons</taxon>
        <taxon>Gunneridae</taxon>
        <taxon>Pentapetalae</taxon>
        <taxon>rosids</taxon>
        <taxon>malvids</taxon>
        <taxon>Malvales</taxon>
        <taxon>Malvaceae</taxon>
        <taxon>Byttnerioideae</taxon>
        <taxon>Theobroma</taxon>
    </lineage>
</organism>
<dbReference type="EMBL" id="CM001888">
    <property type="protein sequence ID" value="EOY18251.1"/>
    <property type="molecule type" value="Genomic_DNA"/>
</dbReference>
<evidence type="ECO:0000313" key="2">
    <source>
        <dbReference type="Proteomes" id="UP000026915"/>
    </source>
</evidence>
<name>A0A061FMG5_THECC</name>
<evidence type="ECO:0000313" key="1">
    <source>
        <dbReference type="EMBL" id="EOY18251.1"/>
    </source>
</evidence>
<protein>
    <submittedName>
        <fullName evidence="1">Uncharacterized protein</fullName>
    </submittedName>
</protein>
<dbReference type="HOGENOM" id="CLU_1535215_0_0_1"/>
<accession>A0A061FMG5</accession>
<keyword evidence="2" id="KW-1185">Reference proteome</keyword>